<dbReference type="PROSITE" id="PS51720">
    <property type="entry name" value="G_AIG1"/>
    <property type="match status" value="1"/>
</dbReference>
<evidence type="ECO:0000313" key="7">
    <source>
        <dbReference type="Proteomes" id="UP000694523"/>
    </source>
</evidence>
<comment type="similarity">
    <text evidence="1">Belongs to the TRAFAC class TrmE-Era-EngA-EngB-Septin-like GTPase superfamily. AIG1/Toc34/Toc159-like paraseptin GTPase family. IAN subfamily.</text>
</comment>
<dbReference type="InterPro" id="IPR027417">
    <property type="entry name" value="P-loop_NTPase"/>
</dbReference>
<dbReference type="InterPro" id="IPR006703">
    <property type="entry name" value="G_AIG1"/>
</dbReference>
<proteinExistence type="inferred from homology"/>
<reference evidence="6" key="2">
    <citation type="submission" date="2025-09" db="UniProtKB">
        <authorList>
            <consortium name="Ensembl"/>
        </authorList>
    </citation>
    <scope>IDENTIFICATION</scope>
</reference>
<evidence type="ECO:0000256" key="1">
    <source>
        <dbReference type="ARBA" id="ARBA00008535"/>
    </source>
</evidence>
<dbReference type="Proteomes" id="UP000694523">
    <property type="component" value="Unplaced"/>
</dbReference>
<accession>A0A8C6SD90</accession>
<dbReference type="InterPro" id="IPR045058">
    <property type="entry name" value="GIMA/IAN/Toc"/>
</dbReference>
<dbReference type="Ensembl" id="ENSNMLT00000004640.1">
    <property type="protein sequence ID" value="ENSNMLP00000004045.1"/>
    <property type="gene ID" value="ENSNMLG00000002985.1"/>
</dbReference>
<dbReference type="PANTHER" id="PTHR10903:SF170">
    <property type="entry name" value="GTPASE IMAP FAMILY MEMBER 7"/>
    <property type="match status" value="1"/>
</dbReference>
<dbReference type="Gene3D" id="3.40.50.300">
    <property type="entry name" value="P-loop containing nucleotide triphosphate hydrolases"/>
    <property type="match status" value="1"/>
</dbReference>
<dbReference type="CDD" id="cd01852">
    <property type="entry name" value="AIG1"/>
    <property type="match status" value="1"/>
</dbReference>
<keyword evidence="3" id="KW-0342">GTP-binding</keyword>
<feature type="region of interest" description="Disordered" evidence="4">
    <location>
        <begin position="1"/>
        <end position="27"/>
    </location>
</feature>
<evidence type="ECO:0000259" key="5">
    <source>
        <dbReference type="PROSITE" id="PS51720"/>
    </source>
</evidence>
<protein>
    <recommendedName>
        <fullName evidence="5">AIG1-type G domain-containing protein</fullName>
    </recommendedName>
</protein>
<reference evidence="6" key="1">
    <citation type="submission" date="2025-08" db="UniProtKB">
        <authorList>
            <consortium name="Ensembl"/>
        </authorList>
    </citation>
    <scope>IDENTIFICATION</scope>
</reference>
<dbReference type="GO" id="GO:0005525">
    <property type="term" value="F:GTP binding"/>
    <property type="evidence" value="ECO:0007669"/>
    <property type="project" value="UniProtKB-KW"/>
</dbReference>
<evidence type="ECO:0000256" key="3">
    <source>
        <dbReference type="ARBA" id="ARBA00023134"/>
    </source>
</evidence>
<evidence type="ECO:0000256" key="4">
    <source>
        <dbReference type="SAM" id="MobiDB-lite"/>
    </source>
</evidence>
<dbReference type="PANTHER" id="PTHR10903">
    <property type="entry name" value="GTPASE, IMAP FAMILY MEMBER-RELATED"/>
    <property type="match status" value="1"/>
</dbReference>
<evidence type="ECO:0000313" key="6">
    <source>
        <dbReference type="Ensembl" id="ENSNMLP00000004045.1"/>
    </source>
</evidence>
<sequence>MSSEGNDELYSEGVVEPGHTEITTEEETSWNNDIRLVLIGKTGSGKSASGNTILGRRQFASQVSASSVTQACEQGSAELSEEEEEACSVSLKRKMGRMNRVQVVDMPGFGDTHLSEEQIHTEIARCVTLSAPGPHAFLLVVPIGRYTDSENQAANEVSKIFGEDALKHYTIVLFTRGDDLEGVDIETYLNDTAPAKLQVLIDRCGGRHHVFNNREPKNRAQVNELFVKVHRMQCNTGFYTNSVFLKAEDAIKEEEERIIKERGLPKGDDQQGNVVIREEAILAKRQKCDLECESALRTFGVLHRLRRGVPKEEKAYEGDKGTEVSRHSAF</sequence>
<feature type="compositionally biased region" description="Acidic residues" evidence="4">
    <location>
        <begin position="1"/>
        <end position="10"/>
    </location>
</feature>
<dbReference type="SUPFAM" id="SSF52540">
    <property type="entry name" value="P-loop containing nucleoside triphosphate hydrolases"/>
    <property type="match status" value="1"/>
</dbReference>
<dbReference type="AlphaFoldDB" id="A0A8C6SD90"/>
<organism evidence="6 7">
    <name type="scientific">Neogobius melanostomus</name>
    <name type="common">round goby</name>
    <dbReference type="NCBI Taxonomy" id="47308"/>
    <lineage>
        <taxon>Eukaryota</taxon>
        <taxon>Metazoa</taxon>
        <taxon>Chordata</taxon>
        <taxon>Craniata</taxon>
        <taxon>Vertebrata</taxon>
        <taxon>Euteleostomi</taxon>
        <taxon>Actinopterygii</taxon>
        <taxon>Neopterygii</taxon>
        <taxon>Teleostei</taxon>
        <taxon>Neoteleostei</taxon>
        <taxon>Acanthomorphata</taxon>
        <taxon>Gobiaria</taxon>
        <taxon>Gobiiformes</taxon>
        <taxon>Gobioidei</taxon>
        <taxon>Gobiidae</taxon>
        <taxon>Benthophilinae</taxon>
        <taxon>Neogobiini</taxon>
        <taxon>Neogobius</taxon>
    </lineage>
</organism>
<dbReference type="Pfam" id="PF04548">
    <property type="entry name" value="AIG1"/>
    <property type="match status" value="1"/>
</dbReference>
<dbReference type="FunFam" id="3.40.50.300:FF:000366">
    <property type="entry name" value="GTPase, IMAP family member 2"/>
    <property type="match status" value="1"/>
</dbReference>
<keyword evidence="2" id="KW-0547">Nucleotide-binding</keyword>
<keyword evidence="7" id="KW-1185">Reference proteome</keyword>
<feature type="domain" description="AIG1-type G" evidence="5">
    <location>
        <begin position="31"/>
        <end position="248"/>
    </location>
</feature>
<name>A0A8C6SD90_9GOBI</name>
<evidence type="ECO:0000256" key="2">
    <source>
        <dbReference type="ARBA" id="ARBA00022741"/>
    </source>
</evidence>